<dbReference type="Proteomes" id="UP000298763">
    <property type="component" value="Chromosome"/>
</dbReference>
<evidence type="ECO:0000256" key="1">
    <source>
        <dbReference type="ARBA" id="ARBA00000085"/>
    </source>
</evidence>
<dbReference type="InterPro" id="IPR003594">
    <property type="entry name" value="HATPase_dom"/>
</dbReference>
<dbReference type="InterPro" id="IPR036097">
    <property type="entry name" value="HisK_dim/P_sf"/>
</dbReference>
<proteinExistence type="predicted"/>
<evidence type="ECO:0000256" key="9">
    <source>
        <dbReference type="SAM" id="Phobius"/>
    </source>
</evidence>
<dbReference type="SUPFAM" id="SSF47384">
    <property type="entry name" value="Homodimeric domain of signal transducing histidine kinase"/>
    <property type="match status" value="1"/>
</dbReference>
<evidence type="ECO:0000256" key="5">
    <source>
        <dbReference type="ARBA" id="ARBA00022741"/>
    </source>
</evidence>
<dbReference type="CDD" id="cd00082">
    <property type="entry name" value="HisKA"/>
    <property type="match status" value="1"/>
</dbReference>
<feature type="transmembrane region" description="Helical" evidence="9">
    <location>
        <begin position="93"/>
        <end position="111"/>
    </location>
</feature>
<feature type="transmembrane region" description="Helical" evidence="9">
    <location>
        <begin position="172"/>
        <end position="193"/>
    </location>
</feature>
<comment type="catalytic activity">
    <reaction evidence="1">
        <text>ATP + protein L-histidine = ADP + protein N-phospho-L-histidine.</text>
        <dbReference type="EC" id="2.7.13.3"/>
    </reaction>
</comment>
<dbReference type="InterPro" id="IPR004358">
    <property type="entry name" value="Sig_transdc_His_kin-like_C"/>
</dbReference>
<keyword evidence="9" id="KW-1133">Transmembrane helix</keyword>
<dbReference type="Gene3D" id="3.30.565.10">
    <property type="entry name" value="Histidine kinase-like ATPase, C-terminal domain"/>
    <property type="match status" value="1"/>
</dbReference>
<dbReference type="PANTHER" id="PTHR43065">
    <property type="entry name" value="SENSOR HISTIDINE KINASE"/>
    <property type="match status" value="1"/>
</dbReference>
<reference evidence="11 12" key="1">
    <citation type="submission" date="2019-05" db="EMBL/GenBank/DDBJ databases">
        <title>Draft Genome Sequences of Six Type Strains of the Genus Massilia.</title>
        <authorList>
            <person name="Miess H."/>
            <person name="Frediansyhah A."/>
            <person name="Gross H."/>
        </authorList>
    </citation>
    <scope>NUCLEOTIDE SEQUENCE [LARGE SCALE GENOMIC DNA]</scope>
    <source>
        <strain evidence="11 12">DSMZ 26121</strain>
    </source>
</reference>
<dbReference type="Pfam" id="PF02518">
    <property type="entry name" value="HATPase_c"/>
    <property type="match status" value="1"/>
</dbReference>
<keyword evidence="9" id="KW-0472">Membrane</keyword>
<dbReference type="GO" id="GO:0016301">
    <property type="term" value="F:kinase activity"/>
    <property type="evidence" value="ECO:0007669"/>
    <property type="project" value="UniProtKB-KW"/>
</dbReference>
<keyword evidence="6 11" id="KW-0418">Kinase</keyword>
<organism evidence="11 12">
    <name type="scientific">Pseudoduganella umbonata</name>
    <dbReference type="NCBI Taxonomy" id="864828"/>
    <lineage>
        <taxon>Bacteria</taxon>
        <taxon>Pseudomonadati</taxon>
        <taxon>Pseudomonadota</taxon>
        <taxon>Betaproteobacteria</taxon>
        <taxon>Burkholderiales</taxon>
        <taxon>Oxalobacteraceae</taxon>
        <taxon>Telluria group</taxon>
        <taxon>Pseudoduganella</taxon>
    </lineage>
</organism>
<evidence type="ECO:0000256" key="2">
    <source>
        <dbReference type="ARBA" id="ARBA00012438"/>
    </source>
</evidence>
<evidence type="ECO:0000259" key="10">
    <source>
        <dbReference type="PROSITE" id="PS50109"/>
    </source>
</evidence>
<dbReference type="EMBL" id="CP040017">
    <property type="protein sequence ID" value="QCP10199.1"/>
    <property type="molecule type" value="Genomic_DNA"/>
</dbReference>
<keyword evidence="3" id="KW-0597">Phosphoprotein</keyword>
<dbReference type="PANTHER" id="PTHR43065:SF10">
    <property type="entry name" value="PEROXIDE STRESS-ACTIVATED HISTIDINE KINASE MAK3"/>
    <property type="match status" value="1"/>
</dbReference>
<dbReference type="SMART" id="SM00387">
    <property type="entry name" value="HATPase_c"/>
    <property type="match status" value="1"/>
</dbReference>
<evidence type="ECO:0000313" key="11">
    <source>
        <dbReference type="EMBL" id="QCP10199.1"/>
    </source>
</evidence>
<protein>
    <recommendedName>
        <fullName evidence="2">histidine kinase</fullName>
        <ecNumber evidence="2">2.7.13.3</ecNumber>
    </recommendedName>
</protein>
<sequence>MSAAACRAWPAASMPRWPTCWATIRWNCWPPRAASAATCTDTSPPYPFPAMPASLFWKRRPARGPLRLPLVIYCRQPTTSDCPAMPGTLRSSLLKAAIVLLTAAIFALDAFTSMDSAIAVMYVVVVLATAHVWPGRVLAVTGFCLVLTLSAHLITGYFGVVNSSLARCAVSLAAIGISGYLAHAGAQATARLLQREESLRLSRMQLAHVTRVTTLGELAASIAHEVNQPLAAISANGEAALRWLRRQQPDPQEVEHALQRMLADTCRASEVIRRIRALAQKGDATLAPVDVAGIVHDCAALLQRELASHGATLAVDVADGLPPVAGDRVQLQQVLINLLMNGMQAMEPNGGTLRLAAAPWGDGVRIAVTDEGPGIPEDQCGRLFEPFYSTKPDGMGMGLPICRSIVEAHGGRIAAVPGGPGATLEISLPAYRAAAA</sequence>
<keyword evidence="12" id="KW-1185">Reference proteome</keyword>
<dbReference type="SUPFAM" id="SSF55874">
    <property type="entry name" value="ATPase domain of HSP90 chaperone/DNA topoisomerase II/histidine kinase"/>
    <property type="match status" value="1"/>
</dbReference>
<keyword evidence="5" id="KW-0547">Nucleotide-binding</keyword>
<evidence type="ECO:0000256" key="6">
    <source>
        <dbReference type="ARBA" id="ARBA00022777"/>
    </source>
</evidence>
<accession>A0ABX5UEI5</accession>
<evidence type="ECO:0000256" key="7">
    <source>
        <dbReference type="ARBA" id="ARBA00022840"/>
    </source>
</evidence>
<dbReference type="PRINTS" id="PR00344">
    <property type="entry name" value="BCTRLSENSOR"/>
</dbReference>
<name>A0ABX5UEI5_9BURK</name>
<dbReference type="PROSITE" id="PS50109">
    <property type="entry name" value="HIS_KIN"/>
    <property type="match status" value="1"/>
</dbReference>
<dbReference type="InterPro" id="IPR005467">
    <property type="entry name" value="His_kinase_dom"/>
</dbReference>
<feature type="domain" description="Histidine kinase" evidence="10">
    <location>
        <begin position="221"/>
        <end position="432"/>
    </location>
</feature>
<keyword evidence="8" id="KW-0902">Two-component regulatory system</keyword>
<dbReference type="SMART" id="SM00388">
    <property type="entry name" value="HisKA"/>
    <property type="match status" value="1"/>
</dbReference>
<dbReference type="Pfam" id="PF00512">
    <property type="entry name" value="HisKA"/>
    <property type="match status" value="1"/>
</dbReference>
<keyword evidence="4" id="KW-0808">Transferase</keyword>
<evidence type="ECO:0000313" key="12">
    <source>
        <dbReference type="Proteomes" id="UP000298763"/>
    </source>
</evidence>
<evidence type="ECO:0000256" key="8">
    <source>
        <dbReference type="ARBA" id="ARBA00023012"/>
    </source>
</evidence>
<dbReference type="InterPro" id="IPR036890">
    <property type="entry name" value="HATPase_C_sf"/>
</dbReference>
<dbReference type="EC" id="2.7.13.3" evidence="2"/>
<evidence type="ECO:0000256" key="4">
    <source>
        <dbReference type="ARBA" id="ARBA00022679"/>
    </source>
</evidence>
<dbReference type="InterPro" id="IPR003661">
    <property type="entry name" value="HisK_dim/P_dom"/>
</dbReference>
<keyword evidence="9" id="KW-0812">Transmembrane</keyword>
<feature type="transmembrane region" description="Helical" evidence="9">
    <location>
        <begin position="140"/>
        <end position="160"/>
    </location>
</feature>
<keyword evidence="7" id="KW-0067">ATP-binding</keyword>
<gene>
    <name evidence="11" type="ORF">FCL38_07005</name>
</gene>
<evidence type="ECO:0000256" key="3">
    <source>
        <dbReference type="ARBA" id="ARBA00022553"/>
    </source>
</evidence>
<dbReference type="Gene3D" id="1.10.287.130">
    <property type="match status" value="1"/>
</dbReference>